<keyword evidence="2" id="KW-1185">Reference proteome</keyword>
<name>A0A1M5UF37_9GAMM</name>
<evidence type="ECO:0000313" key="1">
    <source>
        <dbReference type="EMBL" id="SHH61567.1"/>
    </source>
</evidence>
<protein>
    <submittedName>
        <fullName evidence="1">Uncharacterized protein</fullName>
    </submittedName>
</protein>
<dbReference type="AlphaFoldDB" id="A0A1M5UF37"/>
<dbReference type="EMBL" id="FQXG01000003">
    <property type="protein sequence ID" value="SHH61567.1"/>
    <property type="molecule type" value="Genomic_DNA"/>
</dbReference>
<evidence type="ECO:0000313" key="2">
    <source>
        <dbReference type="Proteomes" id="UP000184268"/>
    </source>
</evidence>
<proteinExistence type="predicted"/>
<reference evidence="1 2" key="1">
    <citation type="submission" date="2016-11" db="EMBL/GenBank/DDBJ databases">
        <authorList>
            <person name="Jaros S."/>
            <person name="Januszkiewicz K."/>
            <person name="Wedrychowicz H."/>
        </authorList>
    </citation>
    <scope>NUCLEOTIDE SEQUENCE [LARGE SCALE GENOMIC DNA]</scope>
    <source>
        <strain evidence="1 2">DSM 16917</strain>
    </source>
</reference>
<organism evidence="1 2">
    <name type="scientific">Ferrimonas marina</name>
    <dbReference type="NCBI Taxonomy" id="299255"/>
    <lineage>
        <taxon>Bacteria</taxon>
        <taxon>Pseudomonadati</taxon>
        <taxon>Pseudomonadota</taxon>
        <taxon>Gammaproteobacteria</taxon>
        <taxon>Alteromonadales</taxon>
        <taxon>Ferrimonadaceae</taxon>
        <taxon>Ferrimonas</taxon>
    </lineage>
</organism>
<gene>
    <name evidence="1" type="ORF">SAMN02745129_2538</name>
</gene>
<sequence length="110" mass="12257">MDVCAPKISKLNQEGSKLLAMIKDTMLPDLSEANAALMVTQQTRQSALIHIEATGQAYLSHWNGQATFWHGQALRSGYFEATWDPATQGPRLKPLCKADYECRLFTRMAA</sequence>
<dbReference type="Proteomes" id="UP000184268">
    <property type="component" value="Unassembled WGS sequence"/>
</dbReference>
<accession>A0A1M5UF37</accession>